<feature type="compositionally biased region" description="Basic and acidic residues" evidence="1">
    <location>
        <begin position="9"/>
        <end position="26"/>
    </location>
</feature>
<dbReference type="CDD" id="cd04508">
    <property type="entry name" value="Tudor_SF"/>
    <property type="match status" value="1"/>
</dbReference>
<evidence type="ECO:0000313" key="4">
    <source>
        <dbReference type="Proteomes" id="UP001515480"/>
    </source>
</evidence>
<reference evidence="3 4" key="1">
    <citation type="journal article" date="2024" name="Science">
        <title>Giant polyketide synthase enzymes in the biosynthesis of giant marine polyether toxins.</title>
        <authorList>
            <person name="Fallon T.R."/>
            <person name="Shende V.V."/>
            <person name="Wierzbicki I.H."/>
            <person name="Pendleton A.L."/>
            <person name="Watervoot N.F."/>
            <person name="Auber R.P."/>
            <person name="Gonzalez D.J."/>
            <person name="Wisecaver J.H."/>
            <person name="Moore B.S."/>
        </authorList>
    </citation>
    <scope>NUCLEOTIDE SEQUENCE [LARGE SCALE GENOMIC DNA]</scope>
    <source>
        <strain evidence="3 4">12B1</strain>
    </source>
</reference>
<feature type="compositionally biased region" description="Basic and acidic residues" evidence="1">
    <location>
        <begin position="53"/>
        <end position="70"/>
    </location>
</feature>
<feature type="compositionally biased region" description="Polar residues" evidence="1">
    <location>
        <begin position="284"/>
        <end position="295"/>
    </location>
</feature>
<evidence type="ECO:0000259" key="2">
    <source>
        <dbReference type="PROSITE" id="PS50174"/>
    </source>
</evidence>
<evidence type="ECO:0000256" key="1">
    <source>
        <dbReference type="SAM" id="MobiDB-lite"/>
    </source>
</evidence>
<feature type="compositionally biased region" description="Acidic residues" evidence="1">
    <location>
        <begin position="130"/>
        <end position="140"/>
    </location>
</feature>
<comment type="caution">
    <text evidence="3">The sequence shown here is derived from an EMBL/GenBank/DDBJ whole genome shotgun (WGS) entry which is preliminary data.</text>
</comment>
<evidence type="ECO:0000313" key="3">
    <source>
        <dbReference type="EMBL" id="KAL1519116.1"/>
    </source>
</evidence>
<feature type="compositionally biased region" description="Basic and acidic residues" evidence="1">
    <location>
        <begin position="77"/>
        <end position="121"/>
    </location>
</feature>
<feature type="region of interest" description="Disordered" evidence="1">
    <location>
        <begin position="1"/>
        <end position="168"/>
    </location>
</feature>
<keyword evidence="4" id="KW-1185">Reference proteome</keyword>
<dbReference type="PROSITE" id="PS50174">
    <property type="entry name" value="G_PATCH"/>
    <property type="match status" value="1"/>
</dbReference>
<feature type="region of interest" description="Disordered" evidence="1">
    <location>
        <begin position="274"/>
        <end position="295"/>
    </location>
</feature>
<organism evidence="3 4">
    <name type="scientific">Prymnesium parvum</name>
    <name type="common">Toxic golden alga</name>
    <dbReference type="NCBI Taxonomy" id="97485"/>
    <lineage>
        <taxon>Eukaryota</taxon>
        <taxon>Haptista</taxon>
        <taxon>Haptophyta</taxon>
        <taxon>Prymnesiophyceae</taxon>
        <taxon>Prymnesiales</taxon>
        <taxon>Prymnesiaceae</taxon>
        <taxon>Prymnesium</taxon>
    </lineage>
</organism>
<dbReference type="Gene3D" id="2.30.30.140">
    <property type="match status" value="1"/>
</dbReference>
<feature type="compositionally biased region" description="Low complexity" evidence="1">
    <location>
        <begin position="31"/>
        <end position="46"/>
    </location>
</feature>
<feature type="domain" description="G-patch" evidence="2">
    <location>
        <begin position="293"/>
        <end position="341"/>
    </location>
</feature>
<dbReference type="EMBL" id="JBGBPQ010000010">
    <property type="protein sequence ID" value="KAL1519116.1"/>
    <property type="molecule type" value="Genomic_DNA"/>
</dbReference>
<protein>
    <recommendedName>
        <fullName evidence="2">G-patch domain-containing protein</fullName>
    </recommendedName>
</protein>
<proteinExistence type="predicted"/>
<accession>A0AB34JC16</accession>
<sequence>MFRLPKRRRAEEARPSWREDLDRAAEPAEPPASFAPALAPLTPTELPGGGLRGGERGGGEGKDERGGGEERGEEEEGGGRGEGGERAGRGGRGRGEMRGEGEGRGKRAQGDESEEKGEGGERAGASSHAEDDDDDDDDFDPSVYDVGPDDPAEPHSTSPPPEAGGWPPACGQLVEARYTPASAWKEARVVQVCEASVVVVFAGYGDEVRLPVDRVQPRAHERAAALARDEVRLGRTGAWGAPRLAAAAVDMESQEERRIREMCVAVYQQRADAGEEASAREGSTHSGTSQLDGSNKGRQLLEKLGWSPGNGIGKQQAAEPKLVCDVLPMQTGKHGLGHHDTGPGGWRKL</sequence>
<dbReference type="Proteomes" id="UP001515480">
    <property type="component" value="Unassembled WGS sequence"/>
</dbReference>
<dbReference type="InterPro" id="IPR000467">
    <property type="entry name" value="G_patch_dom"/>
</dbReference>
<dbReference type="SUPFAM" id="SSF63748">
    <property type="entry name" value="Tudor/PWWP/MBT"/>
    <property type="match status" value="1"/>
</dbReference>
<dbReference type="GO" id="GO:0003676">
    <property type="term" value="F:nucleic acid binding"/>
    <property type="evidence" value="ECO:0007669"/>
    <property type="project" value="InterPro"/>
</dbReference>
<dbReference type="AlphaFoldDB" id="A0AB34JC16"/>
<name>A0AB34JC16_PRYPA</name>
<gene>
    <name evidence="3" type="ORF">AB1Y20_003381</name>
</gene>